<evidence type="ECO:0000256" key="1">
    <source>
        <dbReference type="ARBA" id="ARBA00022553"/>
    </source>
</evidence>
<dbReference type="OrthoDB" id="151099at2"/>
<dbReference type="InterPro" id="IPR008984">
    <property type="entry name" value="SMAD_FHA_dom_sf"/>
</dbReference>
<dbReference type="PROSITE" id="PS50006">
    <property type="entry name" value="FHA_DOMAIN"/>
    <property type="match status" value="1"/>
</dbReference>
<dbReference type="InterPro" id="IPR000253">
    <property type="entry name" value="FHA_dom"/>
</dbReference>
<dbReference type="Pfam" id="PF12401">
    <property type="entry name" value="FhaA_N"/>
    <property type="match status" value="1"/>
</dbReference>
<evidence type="ECO:0000313" key="3">
    <source>
        <dbReference type="EMBL" id="RLV57312.1"/>
    </source>
</evidence>
<accession>A0A3L8PTF9</accession>
<dbReference type="SUPFAM" id="SSF49879">
    <property type="entry name" value="SMAD/FHA domain"/>
    <property type="match status" value="1"/>
</dbReference>
<comment type="caution">
    <text evidence="3">The sequence shown here is derived from an EMBL/GenBank/DDBJ whole genome shotgun (WGS) entry which is preliminary data.</text>
</comment>
<organism evidence="3 4">
    <name type="scientific">Aeromicrobium phragmitis</name>
    <dbReference type="NCBI Taxonomy" id="2478914"/>
    <lineage>
        <taxon>Bacteria</taxon>
        <taxon>Bacillati</taxon>
        <taxon>Actinomycetota</taxon>
        <taxon>Actinomycetes</taxon>
        <taxon>Propionibacteriales</taxon>
        <taxon>Nocardioidaceae</taxon>
        <taxon>Aeromicrobium</taxon>
    </lineage>
</organism>
<dbReference type="Pfam" id="PF00498">
    <property type="entry name" value="FHA"/>
    <property type="match status" value="1"/>
</dbReference>
<dbReference type="EMBL" id="RDBF01000001">
    <property type="protein sequence ID" value="RLV57312.1"/>
    <property type="molecule type" value="Genomic_DNA"/>
</dbReference>
<reference evidence="3 4" key="1">
    <citation type="submission" date="2018-10" db="EMBL/GenBank/DDBJ databases">
        <title>Aeromicrobium sp. 9W16Y-2 whole genome shotgun sequence.</title>
        <authorList>
            <person name="Li F."/>
        </authorList>
    </citation>
    <scope>NUCLEOTIDE SEQUENCE [LARGE SCALE GENOMIC DNA]</scope>
    <source>
        <strain evidence="3 4">9W16Y-2</strain>
    </source>
</reference>
<gene>
    <name evidence="3" type="ORF">D9V41_01310</name>
</gene>
<dbReference type="AlphaFoldDB" id="A0A3L8PTF9"/>
<dbReference type="InterPro" id="IPR022128">
    <property type="entry name" value="FhaA_N"/>
</dbReference>
<dbReference type="PANTHER" id="PTHR23308">
    <property type="entry name" value="NUCLEAR INHIBITOR OF PROTEIN PHOSPHATASE-1"/>
    <property type="match status" value="1"/>
</dbReference>
<name>A0A3L8PTF9_9ACTN</name>
<dbReference type="InterPro" id="IPR050923">
    <property type="entry name" value="Cell_Proc_Reg/RNA_Proc"/>
</dbReference>
<feature type="domain" description="FHA" evidence="2">
    <location>
        <begin position="160"/>
        <end position="213"/>
    </location>
</feature>
<keyword evidence="4" id="KW-1185">Reference proteome</keyword>
<protein>
    <submittedName>
        <fullName evidence="3">DUF2662 domain-containing protein</fullName>
    </submittedName>
</protein>
<sequence>MAGVLQRFERRLEGAVTGAFARAFRSAVQPVEIAAALQREIDNSTSILSRDRILVPNDFTVFLSPADYDRLTPFGSTLADELATLVHEHVDEQHYTLAGSLAITFERDDALRTGRFTVEGRTNATIHASPHERMTETSVRSAAVVLEVGGIKHPVSAPGLVIGRGSDSDLKIDDPGISRRHARLRVGGMADAPAVAIEDLGSTNGVIVDGRRVDSSPLGDGSHIRLGNTTLTVRIPSSSKAR</sequence>
<dbReference type="InterPro" id="IPR042287">
    <property type="entry name" value="FhaA_N_sf"/>
</dbReference>
<dbReference type="SMART" id="SM00240">
    <property type="entry name" value="FHA"/>
    <property type="match status" value="1"/>
</dbReference>
<dbReference type="CDD" id="cd00060">
    <property type="entry name" value="FHA"/>
    <property type="match status" value="1"/>
</dbReference>
<evidence type="ECO:0000259" key="2">
    <source>
        <dbReference type="PROSITE" id="PS50006"/>
    </source>
</evidence>
<dbReference type="Gene3D" id="2.60.200.20">
    <property type="match status" value="1"/>
</dbReference>
<keyword evidence="1" id="KW-0597">Phosphoprotein</keyword>
<proteinExistence type="predicted"/>
<dbReference type="Gene3D" id="3.30.2320.60">
    <property type="entry name" value="FhaA, phosphopeptide-binding domain (DUF3662)"/>
    <property type="match status" value="1"/>
</dbReference>
<evidence type="ECO:0000313" key="4">
    <source>
        <dbReference type="Proteomes" id="UP000282515"/>
    </source>
</evidence>
<dbReference type="Proteomes" id="UP000282515">
    <property type="component" value="Unassembled WGS sequence"/>
</dbReference>
<dbReference type="RefSeq" id="WP_121792720.1">
    <property type="nucleotide sequence ID" value="NZ_RDBF01000001.1"/>
</dbReference>